<feature type="domain" description="4Fe-4S ferredoxin-type" evidence="10">
    <location>
        <begin position="75"/>
        <end position="104"/>
    </location>
</feature>
<evidence type="ECO:0000259" key="11">
    <source>
        <dbReference type="PROSITE" id="PS51918"/>
    </source>
</evidence>
<accession>A0A9J6P904</accession>
<reference evidence="12" key="1">
    <citation type="journal article" date="2021" name="mSystems">
        <title>Bacteria and Archaea Synergistically Convert Glycine Betaine to Biogenic Methane in the Formosa Cold Seep of the South China Sea.</title>
        <authorList>
            <person name="Li L."/>
            <person name="Zhang W."/>
            <person name="Zhang S."/>
            <person name="Song L."/>
            <person name="Sun Q."/>
            <person name="Zhang H."/>
            <person name="Xiang H."/>
            <person name="Dong X."/>
        </authorList>
    </citation>
    <scope>NUCLEOTIDE SEQUENCE</scope>
    <source>
        <strain evidence="12">ZWT</strain>
    </source>
</reference>
<dbReference type="PANTHER" id="PTHR30352">
    <property type="entry name" value="PYRUVATE FORMATE-LYASE-ACTIVATING ENZYME"/>
    <property type="match status" value="1"/>
</dbReference>
<evidence type="ECO:0000256" key="6">
    <source>
        <dbReference type="ARBA" id="ARBA00023002"/>
    </source>
</evidence>
<dbReference type="PROSITE" id="PS00198">
    <property type="entry name" value="4FE4S_FER_1"/>
    <property type="match status" value="1"/>
</dbReference>
<dbReference type="InterPro" id="IPR034457">
    <property type="entry name" value="Organic_radical-activating"/>
</dbReference>
<dbReference type="AlphaFoldDB" id="A0A9J6P904"/>
<evidence type="ECO:0000256" key="9">
    <source>
        <dbReference type="ARBA" id="ARBA00047365"/>
    </source>
</evidence>
<feature type="domain" description="4Fe-4S ferredoxin-type" evidence="10">
    <location>
        <begin position="46"/>
        <end position="74"/>
    </location>
</feature>
<keyword evidence="5" id="KW-0479">Metal-binding</keyword>
<comment type="catalytic activity">
    <reaction evidence="9">
        <text>glycyl-[protein] + reduced [flavodoxin] + S-adenosyl-L-methionine = glycin-2-yl radical-[protein] + semiquinone [flavodoxin] + 5'-deoxyadenosine + L-methionine + H(+)</text>
        <dbReference type="Rhea" id="RHEA:61976"/>
        <dbReference type="Rhea" id="RHEA-COMP:10622"/>
        <dbReference type="Rhea" id="RHEA-COMP:14480"/>
        <dbReference type="Rhea" id="RHEA-COMP:15993"/>
        <dbReference type="Rhea" id="RHEA-COMP:15994"/>
        <dbReference type="ChEBI" id="CHEBI:15378"/>
        <dbReference type="ChEBI" id="CHEBI:17319"/>
        <dbReference type="ChEBI" id="CHEBI:29947"/>
        <dbReference type="ChEBI" id="CHEBI:32722"/>
        <dbReference type="ChEBI" id="CHEBI:57618"/>
        <dbReference type="ChEBI" id="CHEBI:57844"/>
        <dbReference type="ChEBI" id="CHEBI:59789"/>
        <dbReference type="ChEBI" id="CHEBI:140311"/>
    </reaction>
</comment>
<dbReference type="InterPro" id="IPR001989">
    <property type="entry name" value="Radical_activat_CS"/>
</dbReference>
<dbReference type="Proteomes" id="UP001056429">
    <property type="component" value="Unassembled WGS sequence"/>
</dbReference>
<dbReference type="SUPFAM" id="SSF102114">
    <property type="entry name" value="Radical SAM enzymes"/>
    <property type="match status" value="1"/>
</dbReference>
<dbReference type="CDD" id="cd01335">
    <property type="entry name" value="Radical_SAM"/>
    <property type="match status" value="1"/>
</dbReference>
<dbReference type="PANTHER" id="PTHR30352:SF4">
    <property type="entry name" value="PYRUVATE FORMATE-LYASE 2-ACTIVATING ENZYME"/>
    <property type="match status" value="1"/>
</dbReference>
<evidence type="ECO:0000256" key="3">
    <source>
        <dbReference type="ARBA" id="ARBA00022485"/>
    </source>
</evidence>
<dbReference type="Gene3D" id="3.80.30.10">
    <property type="entry name" value="pyruvate-formate lyase- activating enzyme"/>
    <property type="match status" value="1"/>
</dbReference>
<dbReference type="InterPro" id="IPR012839">
    <property type="entry name" value="Organic_radical_activase"/>
</dbReference>
<dbReference type="InterPro" id="IPR050014">
    <property type="entry name" value="T4HPD_activ_SAM"/>
</dbReference>
<dbReference type="Gene3D" id="3.30.70.20">
    <property type="match status" value="1"/>
</dbReference>
<feature type="domain" description="Radical SAM core" evidence="11">
    <location>
        <begin position="15"/>
        <end position="295"/>
    </location>
</feature>
<dbReference type="GO" id="GO:0043364">
    <property type="term" value="F:glycyl-radical enzyme activating activity"/>
    <property type="evidence" value="ECO:0007669"/>
    <property type="project" value="InterPro"/>
</dbReference>
<keyword evidence="4" id="KW-0949">S-adenosyl-L-methionine</keyword>
<evidence type="ECO:0000256" key="5">
    <source>
        <dbReference type="ARBA" id="ARBA00022723"/>
    </source>
</evidence>
<evidence type="ECO:0000259" key="10">
    <source>
        <dbReference type="PROSITE" id="PS51379"/>
    </source>
</evidence>
<dbReference type="EMBL" id="JAGSOJ010000007">
    <property type="protein sequence ID" value="MCM1992807.1"/>
    <property type="molecule type" value="Genomic_DNA"/>
</dbReference>
<comment type="caution">
    <text evidence="12">The sequence shown here is derived from an EMBL/GenBank/DDBJ whole genome shotgun (WGS) entry which is preliminary data.</text>
</comment>
<proteinExistence type="inferred from homology"/>
<keyword evidence="7" id="KW-0408">Iron</keyword>
<dbReference type="SUPFAM" id="SSF54862">
    <property type="entry name" value="4Fe-4S ferredoxins"/>
    <property type="match status" value="1"/>
</dbReference>
<evidence type="ECO:0000313" key="13">
    <source>
        <dbReference type="Proteomes" id="UP001056429"/>
    </source>
</evidence>
<dbReference type="PROSITE" id="PS51918">
    <property type="entry name" value="RADICAL_SAM"/>
    <property type="match status" value="1"/>
</dbReference>
<comment type="cofactor">
    <cofactor evidence="1">
        <name>[4Fe-4S] cluster</name>
        <dbReference type="ChEBI" id="CHEBI:49883"/>
    </cofactor>
</comment>
<comment type="similarity">
    <text evidence="2">Belongs to the organic radical-activating enzymes family.</text>
</comment>
<dbReference type="InterPro" id="IPR007197">
    <property type="entry name" value="rSAM"/>
</dbReference>
<dbReference type="Pfam" id="PF04055">
    <property type="entry name" value="Radical_SAM"/>
    <property type="match status" value="1"/>
</dbReference>
<evidence type="ECO:0000256" key="7">
    <source>
        <dbReference type="ARBA" id="ARBA00023004"/>
    </source>
</evidence>
<evidence type="ECO:0000256" key="4">
    <source>
        <dbReference type="ARBA" id="ARBA00022691"/>
    </source>
</evidence>
<dbReference type="PROSITE" id="PS01087">
    <property type="entry name" value="RADICAL_ACTIVATING"/>
    <property type="match status" value="1"/>
</dbReference>
<sequence>MMIGTIMNIQKYSIHDGPGIRTTVFFKGCPLRCWWCHNPESQRCKHQIMYFEERCTCCGVCEKRCTQKAITIQNSRVLIDKDKCNSCGKCSDFCPNNALEYVGKDMTVMELMKEIKKDEIFYEESGGGVTFSGGEPMVQADFLNEVLKACKERELHTAVDVSGYGSWDNFKKIADKVDLFLYDLKFINNEKHKKYIETSNEEILANLRRLSEIGANIFVRMPIIKGINDDDEHINESIKFLSELNILQVNLLPYHEMGKDKYRMLGLRYKLTGFERPTDEKMNEIAIKFKKANIKVKIGG</sequence>
<keyword evidence="8" id="KW-0411">Iron-sulfur</keyword>
<dbReference type="SFLD" id="SFLDG01118">
    <property type="entry name" value="activating_enzymes__group_2"/>
    <property type="match status" value="1"/>
</dbReference>
<evidence type="ECO:0000256" key="1">
    <source>
        <dbReference type="ARBA" id="ARBA00001966"/>
    </source>
</evidence>
<dbReference type="NCBIfam" id="TIGR02494">
    <property type="entry name" value="PFLE_PFLC"/>
    <property type="match status" value="1"/>
</dbReference>
<reference evidence="12" key="2">
    <citation type="submission" date="2021-04" db="EMBL/GenBank/DDBJ databases">
        <authorList>
            <person name="Dong X."/>
        </authorList>
    </citation>
    <scope>NUCLEOTIDE SEQUENCE</scope>
    <source>
        <strain evidence="12">ZWT</strain>
    </source>
</reference>
<keyword evidence="6" id="KW-0560">Oxidoreductase</keyword>
<keyword evidence="3" id="KW-0004">4Fe-4S</keyword>
<dbReference type="InterPro" id="IPR017896">
    <property type="entry name" value="4Fe4S_Fe-S-bd"/>
</dbReference>
<dbReference type="GO" id="GO:0046872">
    <property type="term" value="F:metal ion binding"/>
    <property type="evidence" value="ECO:0007669"/>
    <property type="project" value="UniProtKB-KW"/>
</dbReference>
<evidence type="ECO:0000256" key="2">
    <source>
        <dbReference type="ARBA" id="ARBA00009777"/>
    </source>
</evidence>
<evidence type="ECO:0000256" key="8">
    <source>
        <dbReference type="ARBA" id="ARBA00023014"/>
    </source>
</evidence>
<dbReference type="PIRSF" id="PIRSF000371">
    <property type="entry name" value="PFL_act_enz"/>
    <property type="match status" value="1"/>
</dbReference>
<dbReference type="NCBIfam" id="NF043069">
    <property type="entry name" value="T4HPD_activ_SAM"/>
    <property type="match status" value="1"/>
</dbReference>
<name>A0A9J6P904_9CLOT</name>
<dbReference type="InterPro" id="IPR017900">
    <property type="entry name" value="4Fe4S_Fe_S_CS"/>
</dbReference>
<dbReference type="SFLD" id="SFLDG01066">
    <property type="entry name" value="organic_radical-activating_enz"/>
    <property type="match status" value="1"/>
</dbReference>
<gene>
    <name evidence="12" type="ORF">KDK92_24070</name>
</gene>
<dbReference type="SFLD" id="SFLDS00029">
    <property type="entry name" value="Radical_SAM"/>
    <property type="match status" value="1"/>
</dbReference>
<protein>
    <submittedName>
        <fullName evidence="12">Glycyl-radical enzyme activating protein</fullName>
    </submittedName>
</protein>
<dbReference type="PROSITE" id="PS51379">
    <property type="entry name" value="4FE4S_FER_2"/>
    <property type="match status" value="2"/>
</dbReference>
<dbReference type="InterPro" id="IPR040074">
    <property type="entry name" value="BssD/PflA/YjjW"/>
</dbReference>
<dbReference type="InterPro" id="IPR058240">
    <property type="entry name" value="rSAM_sf"/>
</dbReference>
<keyword evidence="13" id="KW-1185">Reference proteome</keyword>
<dbReference type="GO" id="GO:0051539">
    <property type="term" value="F:4 iron, 4 sulfur cluster binding"/>
    <property type="evidence" value="ECO:0007669"/>
    <property type="project" value="UniProtKB-KW"/>
</dbReference>
<organism evidence="12 13">
    <name type="scientific">Oceanirhabdus seepicola</name>
    <dbReference type="NCBI Taxonomy" id="2828781"/>
    <lineage>
        <taxon>Bacteria</taxon>
        <taxon>Bacillati</taxon>
        <taxon>Bacillota</taxon>
        <taxon>Clostridia</taxon>
        <taxon>Eubacteriales</taxon>
        <taxon>Clostridiaceae</taxon>
        <taxon>Oceanirhabdus</taxon>
    </lineage>
</organism>
<evidence type="ECO:0000313" key="12">
    <source>
        <dbReference type="EMBL" id="MCM1992807.1"/>
    </source>
</evidence>